<dbReference type="Proteomes" id="UP000078486">
    <property type="component" value="Unassembled WGS sequence"/>
</dbReference>
<gene>
    <name evidence="2" type="ORF">AW736_02390</name>
</gene>
<comment type="caution">
    <text evidence="2">The sequence shown here is derived from an EMBL/GenBank/DDBJ whole genome shotgun (WGS) entry which is preliminary data.</text>
</comment>
<keyword evidence="3" id="KW-1185">Reference proteome</keyword>
<dbReference type="AlphaFoldDB" id="A0A178IQG2"/>
<feature type="region of interest" description="Disordered" evidence="1">
    <location>
        <begin position="53"/>
        <end position="99"/>
    </location>
</feature>
<evidence type="ECO:0000313" key="3">
    <source>
        <dbReference type="Proteomes" id="UP000078486"/>
    </source>
</evidence>
<evidence type="ECO:0000256" key="1">
    <source>
        <dbReference type="SAM" id="MobiDB-lite"/>
    </source>
</evidence>
<organism evidence="2 3">
    <name type="scientific">Termitidicoccus mucosus</name>
    <dbReference type="NCBI Taxonomy" id="1184151"/>
    <lineage>
        <taxon>Bacteria</taxon>
        <taxon>Pseudomonadati</taxon>
        <taxon>Verrucomicrobiota</taxon>
        <taxon>Opitutia</taxon>
        <taxon>Opitutales</taxon>
        <taxon>Opitutaceae</taxon>
        <taxon>Termitidicoccus</taxon>
    </lineage>
</organism>
<accession>A0A178IQG2</accession>
<evidence type="ECO:0000313" key="2">
    <source>
        <dbReference type="EMBL" id="OAM91579.1"/>
    </source>
</evidence>
<protein>
    <submittedName>
        <fullName evidence="2">Uncharacterized protein</fullName>
    </submittedName>
</protein>
<reference evidence="2 3" key="1">
    <citation type="submission" date="2016-01" db="EMBL/GenBank/DDBJ databases">
        <title>High potential of lignocellulose degradation of a new Verrucomicrobia species.</title>
        <authorList>
            <person name="Wang Y."/>
            <person name="Shi Y."/>
            <person name="Qiu Z."/>
            <person name="Liu S."/>
            <person name="Yang H."/>
        </authorList>
    </citation>
    <scope>NUCLEOTIDE SEQUENCE [LARGE SCALE GENOMIC DNA]</scope>
    <source>
        <strain evidence="2 3">TSB47</strain>
    </source>
</reference>
<name>A0A178IQG2_9BACT</name>
<sequence>MSPDKLSEKLFRVSAPSLEKVRWPDNTRDQCRETWSTQRLRCSACPFDRRGQSSSIIQSAKYPPAVNWPRNQPAGRITRPSPSASRVPSITGRDGSDNPVVSLLSVPELNRIFPVSSKYVRK</sequence>
<proteinExistence type="predicted"/>
<dbReference type="EMBL" id="LRRQ01000019">
    <property type="protein sequence ID" value="OAM91579.1"/>
    <property type="molecule type" value="Genomic_DNA"/>
</dbReference>